<keyword evidence="3 6" id="KW-1133">Transmembrane helix</keyword>
<dbReference type="Pfam" id="PF20684">
    <property type="entry name" value="Fung_rhodopsin"/>
    <property type="match status" value="1"/>
</dbReference>
<dbReference type="RefSeq" id="XP_064673415.1">
    <property type="nucleotide sequence ID" value="XM_064817424.1"/>
</dbReference>
<feature type="transmembrane region" description="Helical" evidence="6">
    <location>
        <begin position="188"/>
        <end position="208"/>
    </location>
</feature>
<dbReference type="AlphaFoldDB" id="A0AAN6TK30"/>
<dbReference type="GeneID" id="89941549"/>
<keyword evidence="2 6" id="KW-0812">Transmembrane</keyword>
<protein>
    <recommendedName>
        <fullName evidence="7">Rhodopsin domain-containing protein</fullName>
    </recommendedName>
</protein>
<dbReference type="InterPro" id="IPR052337">
    <property type="entry name" value="SAT4-like"/>
</dbReference>
<feature type="domain" description="Rhodopsin" evidence="7">
    <location>
        <begin position="39"/>
        <end position="282"/>
    </location>
</feature>
<comment type="subcellular location">
    <subcellularLocation>
        <location evidence="1">Membrane</location>
        <topology evidence="1">Multi-pass membrane protein</topology>
    </subcellularLocation>
</comment>
<feature type="transmembrane region" description="Helical" evidence="6">
    <location>
        <begin position="20"/>
        <end position="43"/>
    </location>
</feature>
<feature type="transmembrane region" description="Helical" evidence="6">
    <location>
        <begin position="220"/>
        <end position="244"/>
    </location>
</feature>
<feature type="transmembrane region" description="Helical" evidence="6">
    <location>
        <begin position="98"/>
        <end position="122"/>
    </location>
</feature>
<evidence type="ECO:0000256" key="2">
    <source>
        <dbReference type="ARBA" id="ARBA00022692"/>
    </source>
</evidence>
<comment type="similarity">
    <text evidence="5">Belongs to the SAT4 family.</text>
</comment>
<feature type="transmembrane region" description="Helical" evidence="6">
    <location>
        <begin position="134"/>
        <end position="156"/>
    </location>
</feature>
<keyword evidence="4 6" id="KW-0472">Membrane</keyword>
<dbReference type="Proteomes" id="UP001302812">
    <property type="component" value="Unassembled WGS sequence"/>
</dbReference>
<evidence type="ECO:0000256" key="4">
    <source>
        <dbReference type="ARBA" id="ARBA00023136"/>
    </source>
</evidence>
<evidence type="ECO:0000313" key="9">
    <source>
        <dbReference type="Proteomes" id="UP001302812"/>
    </source>
</evidence>
<gene>
    <name evidence="8" type="ORF">N656DRAFT_795535</name>
</gene>
<sequence length="416" mass="46944">MEPIDISKLPPEYVNASNAGRIVGLVGVFHFIALSFVLLRTYVRIFMVRSFGIDDGLCIIACGFALFAWVCLVLQVPHGLGRHTEVVSLEDRIELERIGFWKAVFSAGVGLGTLRISMAISLLRLNRELKWYRWSLYALIGFIIAYTIQAITWVFVYCKPYSGWWEFQWANPFDPRCADFNIFLSLGYFNISCNIFTDVVLGALPVPIIWNLKLKLRVRLYVIGILNLGYVALLMGVLKAIFLYTTGGTLDNIFEYWVHVWENLQFNFGLIAACASFLKPIVGRVLKIDSTGGYAYGPGANNRYYHRQRDGRNSQGALQTIGSKYANRRRGELSQLDDEYELHPKDAARDGEHHVVTKVHATGRSKTVISPDHSSVDVVDANHSDGNSEEIILQGRGQVPHGIMMTRDVTVQYTHK</sequence>
<dbReference type="InterPro" id="IPR049326">
    <property type="entry name" value="Rhodopsin_dom_fungi"/>
</dbReference>
<organism evidence="8 9">
    <name type="scientific">Canariomyces notabilis</name>
    <dbReference type="NCBI Taxonomy" id="2074819"/>
    <lineage>
        <taxon>Eukaryota</taxon>
        <taxon>Fungi</taxon>
        <taxon>Dikarya</taxon>
        <taxon>Ascomycota</taxon>
        <taxon>Pezizomycotina</taxon>
        <taxon>Sordariomycetes</taxon>
        <taxon>Sordariomycetidae</taxon>
        <taxon>Sordariales</taxon>
        <taxon>Chaetomiaceae</taxon>
        <taxon>Canariomyces</taxon>
    </lineage>
</organism>
<dbReference type="GO" id="GO:0016020">
    <property type="term" value="C:membrane"/>
    <property type="evidence" value="ECO:0007669"/>
    <property type="project" value="UniProtKB-SubCell"/>
</dbReference>
<feature type="transmembrane region" description="Helical" evidence="6">
    <location>
        <begin position="55"/>
        <end position="78"/>
    </location>
</feature>
<reference evidence="8" key="2">
    <citation type="submission" date="2023-05" db="EMBL/GenBank/DDBJ databases">
        <authorList>
            <consortium name="Lawrence Berkeley National Laboratory"/>
            <person name="Steindorff A."/>
            <person name="Hensen N."/>
            <person name="Bonometti L."/>
            <person name="Westerberg I."/>
            <person name="Brannstrom I.O."/>
            <person name="Guillou S."/>
            <person name="Cros-Aarteil S."/>
            <person name="Calhoun S."/>
            <person name="Haridas S."/>
            <person name="Kuo A."/>
            <person name="Mondo S."/>
            <person name="Pangilinan J."/>
            <person name="Riley R."/>
            <person name="Labutti K."/>
            <person name="Andreopoulos B."/>
            <person name="Lipzen A."/>
            <person name="Chen C."/>
            <person name="Yanf M."/>
            <person name="Daum C."/>
            <person name="Ng V."/>
            <person name="Clum A."/>
            <person name="Ohm R."/>
            <person name="Martin F."/>
            <person name="Silar P."/>
            <person name="Natvig D."/>
            <person name="Lalanne C."/>
            <person name="Gautier V."/>
            <person name="Ament-Velasquez S.L."/>
            <person name="Kruys A."/>
            <person name="Hutchinson M.I."/>
            <person name="Powell A.J."/>
            <person name="Barry K."/>
            <person name="Miller A.N."/>
            <person name="Grigoriev I.V."/>
            <person name="Debuchy R."/>
            <person name="Gladieux P."/>
            <person name="Thoren M.H."/>
            <person name="Johannesson H."/>
        </authorList>
    </citation>
    <scope>NUCLEOTIDE SEQUENCE</scope>
    <source>
        <strain evidence="8">CBS 508.74</strain>
    </source>
</reference>
<feature type="transmembrane region" description="Helical" evidence="6">
    <location>
        <begin position="264"/>
        <end position="282"/>
    </location>
</feature>
<dbReference type="EMBL" id="MU853334">
    <property type="protein sequence ID" value="KAK4115845.1"/>
    <property type="molecule type" value="Genomic_DNA"/>
</dbReference>
<evidence type="ECO:0000256" key="3">
    <source>
        <dbReference type="ARBA" id="ARBA00022989"/>
    </source>
</evidence>
<accession>A0AAN6TK30</accession>
<reference evidence="8" key="1">
    <citation type="journal article" date="2023" name="Mol. Phylogenet. Evol.">
        <title>Genome-scale phylogeny and comparative genomics of the fungal order Sordariales.</title>
        <authorList>
            <person name="Hensen N."/>
            <person name="Bonometti L."/>
            <person name="Westerberg I."/>
            <person name="Brannstrom I.O."/>
            <person name="Guillou S."/>
            <person name="Cros-Aarteil S."/>
            <person name="Calhoun S."/>
            <person name="Haridas S."/>
            <person name="Kuo A."/>
            <person name="Mondo S."/>
            <person name="Pangilinan J."/>
            <person name="Riley R."/>
            <person name="LaButti K."/>
            <person name="Andreopoulos B."/>
            <person name="Lipzen A."/>
            <person name="Chen C."/>
            <person name="Yan M."/>
            <person name="Daum C."/>
            <person name="Ng V."/>
            <person name="Clum A."/>
            <person name="Steindorff A."/>
            <person name="Ohm R.A."/>
            <person name="Martin F."/>
            <person name="Silar P."/>
            <person name="Natvig D.O."/>
            <person name="Lalanne C."/>
            <person name="Gautier V."/>
            <person name="Ament-Velasquez S.L."/>
            <person name="Kruys A."/>
            <person name="Hutchinson M.I."/>
            <person name="Powell A.J."/>
            <person name="Barry K."/>
            <person name="Miller A.N."/>
            <person name="Grigoriev I.V."/>
            <person name="Debuchy R."/>
            <person name="Gladieux P."/>
            <person name="Hiltunen Thoren M."/>
            <person name="Johannesson H."/>
        </authorList>
    </citation>
    <scope>NUCLEOTIDE SEQUENCE</scope>
    <source>
        <strain evidence="8">CBS 508.74</strain>
    </source>
</reference>
<dbReference type="PANTHER" id="PTHR33048:SF167">
    <property type="entry name" value="INTEGRAL MEMBRANE PROTEIN"/>
    <property type="match status" value="1"/>
</dbReference>
<evidence type="ECO:0000259" key="7">
    <source>
        <dbReference type="Pfam" id="PF20684"/>
    </source>
</evidence>
<proteinExistence type="inferred from homology"/>
<evidence type="ECO:0000256" key="5">
    <source>
        <dbReference type="ARBA" id="ARBA00038359"/>
    </source>
</evidence>
<name>A0AAN6TK30_9PEZI</name>
<comment type="caution">
    <text evidence="8">The sequence shown here is derived from an EMBL/GenBank/DDBJ whole genome shotgun (WGS) entry which is preliminary data.</text>
</comment>
<evidence type="ECO:0000256" key="1">
    <source>
        <dbReference type="ARBA" id="ARBA00004141"/>
    </source>
</evidence>
<keyword evidence="9" id="KW-1185">Reference proteome</keyword>
<evidence type="ECO:0000256" key="6">
    <source>
        <dbReference type="SAM" id="Phobius"/>
    </source>
</evidence>
<dbReference type="PANTHER" id="PTHR33048">
    <property type="entry name" value="PTH11-LIKE INTEGRAL MEMBRANE PROTEIN (AFU_ORTHOLOGUE AFUA_5G11245)"/>
    <property type="match status" value="1"/>
</dbReference>
<evidence type="ECO:0000313" key="8">
    <source>
        <dbReference type="EMBL" id="KAK4115845.1"/>
    </source>
</evidence>